<dbReference type="RefSeq" id="WP_073363992.1">
    <property type="nucleotide sequence ID" value="NZ_FQVQ01000012.1"/>
</dbReference>
<dbReference type="OrthoDB" id="1326385at2"/>
<evidence type="ECO:0000313" key="5">
    <source>
        <dbReference type="EMBL" id="SHF55743.1"/>
    </source>
</evidence>
<dbReference type="CDD" id="cd00761">
    <property type="entry name" value="Glyco_tranf_GTA_type"/>
    <property type="match status" value="1"/>
</dbReference>
<dbReference type="EMBL" id="FQVQ01000012">
    <property type="protein sequence ID" value="SHF55743.1"/>
    <property type="molecule type" value="Genomic_DNA"/>
</dbReference>
<keyword evidence="3 5" id="KW-0808">Transferase</keyword>
<dbReference type="Gene3D" id="3.90.550.10">
    <property type="entry name" value="Spore Coat Polysaccharide Biosynthesis Protein SpsA, Chain A"/>
    <property type="match status" value="1"/>
</dbReference>
<evidence type="ECO:0000259" key="4">
    <source>
        <dbReference type="Pfam" id="PF00535"/>
    </source>
</evidence>
<dbReference type="InterPro" id="IPR029044">
    <property type="entry name" value="Nucleotide-diphossugar_trans"/>
</dbReference>
<comment type="similarity">
    <text evidence="1">Belongs to the glycosyltransferase 2 family.</text>
</comment>
<dbReference type="PANTHER" id="PTHR43179:SF12">
    <property type="entry name" value="GALACTOFURANOSYLTRANSFERASE GLFT2"/>
    <property type="match status" value="1"/>
</dbReference>
<dbReference type="Pfam" id="PF00535">
    <property type="entry name" value="Glycos_transf_2"/>
    <property type="match status" value="1"/>
</dbReference>
<evidence type="ECO:0000256" key="1">
    <source>
        <dbReference type="ARBA" id="ARBA00006739"/>
    </source>
</evidence>
<protein>
    <submittedName>
        <fullName evidence="5">Glycosyltransferase, GT2 family</fullName>
    </submittedName>
</protein>
<dbReference type="InterPro" id="IPR001173">
    <property type="entry name" value="Glyco_trans_2-like"/>
</dbReference>
<evidence type="ECO:0000256" key="2">
    <source>
        <dbReference type="ARBA" id="ARBA00022676"/>
    </source>
</evidence>
<name>A0A1M5CM00_9FLAO</name>
<evidence type="ECO:0000256" key="3">
    <source>
        <dbReference type="ARBA" id="ARBA00022679"/>
    </source>
</evidence>
<dbReference type="SUPFAM" id="SSF53448">
    <property type="entry name" value="Nucleotide-diphospho-sugar transferases"/>
    <property type="match status" value="1"/>
</dbReference>
<keyword evidence="6" id="KW-1185">Reference proteome</keyword>
<accession>A0A1M5CM00</accession>
<feature type="domain" description="Glycosyltransferase 2-like" evidence="4">
    <location>
        <begin position="204"/>
        <end position="313"/>
    </location>
</feature>
<proteinExistence type="inferred from homology"/>
<organism evidence="5 6">
    <name type="scientific">Flavobacterium fontis</name>
    <dbReference type="NCBI Taxonomy" id="1124188"/>
    <lineage>
        <taxon>Bacteria</taxon>
        <taxon>Pseudomonadati</taxon>
        <taxon>Bacteroidota</taxon>
        <taxon>Flavobacteriia</taxon>
        <taxon>Flavobacteriales</taxon>
        <taxon>Flavobacteriaceae</taxon>
        <taxon>Flavobacterium</taxon>
    </lineage>
</organism>
<dbReference type="GO" id="GO:0016757">
    <property type="term" value="F:glycosyltransferase activity"/>
    <property type="evidence" value="ECO:0007669"/>
    <property type="project" value="UniProtKB-KW"/>
</dbReference>
<gene>
    <name evidence="5" type="ORF">SAMN05444377_11257</name>
</gene>
<keyword evidence="2" id="KW-0328">Glycosyltransferase</keyword>
<dbReference type="Proteomes" id="UP000184147">
    <property type="component" value="Unassembled WGS sequence"/>
</dbReference>
<evidence type="ECO:0000313" key="6">
    <source>
        <dbReference type="Proteomes" id="UP000184147"/>
    </source>
</evidence>
<dbReference type="PANTHER" id="PTHR43179">
    <property type="entry name" value="RHAMNOSYLTRANSFERASE WBBL"/>
    <property type="match status" value="1"/>
</dbReference>
<dbReference type="STRING" id="1124188.SAMN05444377_11257"/>
<dbReference type="AlphaFoldDB" id="A0A1M5CM00"/>
<reference evidence="5 6" key="1">
    <citation type="submission" date="2016-11" db="EMBL/GenBank/DDBJ databases">
        <authorList>
            <person name="Jaros S."/>
            <person name="Januszkiewicz K."/>
            <person name="Wedrychowicz H."/>
        </authorList>
    </citation>
    <scope>NUCLEOTIDE SEQUENCE [LARGE SCALE GENOMIC DNA]</scope>
    <source>
        <strain evidence="5 6">DSM 25660</strain>
    </source>
</reference>
<sequence>MNFQTYTTSKGETLYYVGQPDTAMLEALAAGYGDIWHASFDQGFKNAFPEIVYQTVVFFWFVNDFDGLDQCVSWRINPDAFVVRKSVWDTLQGFDATYTNPVMAAFDFGFNALRFQGAIPMYVKGLFPATTQAAPKISRQDRYDFYRRNFKFSHALYMAFRKGWWNPLEWWAMAKAKSRLQQKIEMPVIPPKPLEPVQGNPTVSYIIPTMMRQDFTLNLLGDLKQQTYLPTQVVVVDATPENARDASLYRPEDYPFEVIFRWQTTKGSCRARNEAIALCTGDFIIFGDDDIRIPPDFIENHIRLLQTYGAGAANGLDIRADHQQQDLSDLAYKLQHYKGQRWLVGCASTFNNANSCVRREHVQTLVGNDINYDGGYGEDSDFGLSLTKIGVDVLFNPFSTNLHLKPPMGGYRFWGSQAKLMGKKRKAQPWELDTPVKSIRPVPSPTIMYQLHKHFTAEQRKEYGVKYFIFYLFKGKPLMLPLRVFRLPMRILQYRKSVFYAKKLMALGKRTQ</sequence>